<evidence type="ECO:0000313" key="8">
    <source>
        <dbReference type="Proteomes" id="UP000284779"/>
    </source>
</evidence>
<feature type="transmembrane region" description="Helical" evidence="1">
    <location>
        <begin position="33"/>
        <end position="51"/>
    </location>
</feature>
<evidence type="ECO:0000313" key="2">
    <source>
        <dbReference type="EMBL" id="RHA19947.1"/>
    </source>
</evidence>
<keyword evidence="1" id="KW-1133">Transmembrane helix</keyword>
<dbReference type="Proteomes" id="UP000283314">
    <property type="component" value="Unassembled WGS sequence"/>
</dbReference>
<gene>
    <name evidence="5" type="ORF">DW018_03325</name>
    <name evidence="4" type="ORF">DW918_08695</name>
    <name evidence="3" type="ORF">DW929_10770</name>
    <name evidence="2" type="ORF">DW944_02025</name>
</gene>
<dbReference type="Pfam" id="PF07456">
    <property type="entry name" value="Hpre_diP_synt_I"/>
    <property type="match status" value="1"/>
</dbReference>
<dbReference type="RefSeq" id="WP_005360389.1">
    <property type="nucleotide sequence ID" value="NZ_CABJDQ010000002.1"/>
</dbReference>
<evidence type="ECO:0000256" key="1">
    <source>
        <dbReference type="SAM" id="Phobius"/>
    </source>
</evidence>
<keyword evidence="8" id="KW-1185">Reference proteome</keyword>
<feature type="transmembrane region" description="Helical" evidence="1">
    <location>
        <begin position="102"/>
        <end position="124"/>
    </location>
</feature>
<accession>A0A413RBF8</accession>
<name>A0A413RBF8_9FIRM</name>
<comment type="caution">
    <text evidence="2">The sequence shown here is derived from an EMBL/GenBank/DDBJ whole genome shotgun (WGS) entry which is preliminary data.</text>
</comment>
<evidence type="ECO:0000313" key="6">
    <source>
        <dbReference type="Proteomes" id="UP000283314"/>
    </source>
</evidence>
<evidence type="ECO:0000313" key="3">
    <source>
        <dbReference type="EMBL" id="RHA52547.1"/>
    </source>
</evidence>
<organism evidence="2 8">
    <name type="scientific">Eubacterium ventriosum</name>
    <dbReference type="NCBI Taxonomy" id="39496"/>
    <lineage>
        <taxon>Bacteria</taxon>
        <taxon>Bacillati</taxon>
        <taxon>Bacillota</taxon>
        <taxon>Clostridia</taxon>
        <taxon>Eubacteriales</taxon>
        <taxon>Eubacteriaceae</taxon>
        <taxon>Eubacterium</taxon>
    </lineage>
</organism>
<dbReference type="InterPro" id="IPR010898">
    <property type="entry name" value="Hpre_diP_synth_I"/>
</dbReference>
<feature type="transmembrane region" description="Helical" evidence="1">
    <location>
        <begin position="6"/>
        <end position="26"/>
    </location>
</feature>
<proteinExistence type="predicted"/>
<dbReference type="EMBL" id="QSFO01000014">
    <property type="protein sequence ID" value="RHA52547.1"/>
    <property type="molecule type" value="Genomic_DNA"/>
</dbReference>
<keyword evidence="1" id="KW-0812">Transmembrane</keyword>
<dbReference type="EMBL" id="QSFV01000031">
    <property type="protein sequence ID" value="RHA78883.1"/>
    <property type="molecule type" value="Genomic_DNA"/>
</dbReference>
<evidence type="ECO:0000313" key="9">
    <source>
        <dbReference type="Proteomes" id="UP000285740"/>
    </source>
</evidence>
<dbReference type="AlphaFoldDB" id="A0A413RBF8"/>
<evidence type="ECO:0000313" key="7">
    <source>
        <dbReference type="Proteomes" id="UP000284598"/>
    </source>
</evidence>
<dbReference type="Proteomes" id="UP000285740">
    <property type="component" value="Unassembled WGS sequence"/>
</dbReference>
<dbReference type="Gene3D" id="1.10.1760.20">
    <property type="match status" value="1"/>
</dbReference>
<keyword evidence="1" id="KW-0472">Membrane</keyword>
<dbReference type="Proteomes" id="UP000284598">
    <property type="component" value="Unassembled WGS sequence"/>
</dbReference>
<sequence>MSTKKIANIAMLVALAIIFSYVEVLIPINIGIPGVKLGLANLVIVIALYSLDMGDVWLISLVRIVLVGFMFGSLMSIAYSLAGAIVSLIAMMIIKKTDFFGIMGVSIIGAVCHNMAQIAVAAFVVKNNGIYYYVPMLLIAGVITGGIIGVVSHRVLNILKK</sequence>
<evidence type="ECO:0000313" key="5">
    <source>
        <dbReference type="EMBL" id="RHL47164.1"/>
    </source>
</evidence>
<feature type="transmembrane region" description="Helical" evidence="1">
    <location>
        <begin position="130"/>
        <end position="151"/>
    </location>
</feature>
<dbReference type="EMBL" id="QROT01000002">
    <property type="protein sequence ID" value="RHL47164.1"/>
    <property type="molecule type" value="Genomic_DNA"/>
</dbReference>
<dbReference type="GeneID" id="66466262"/>
<evidence type="ECO:0000313" key="4">
    <source>
        <dbReference type="EMBL" id="RHA78883.1"/>
    </source>
</evidence>
<dbReference type="Proteomes" id="UP000284779">
    <property type="component" value="Unassembled WGS sequence"/>
</dbReference>
<dbReference type="EMBL" id="QSFD01000002">
    <property type="protein sequence ID" value="RHA19947.1"/>
    <property type="molecule type" value="Genomic_DNA"/>
</dbReference>
<feature type="transmembrane region" description="Helical" evidence="1">
    <location>
        <begin position="57"/>
        <end position="90"/>
    </location>
</feature>
<reference evidence="6 7" key="1">
    <citation type="submission" date="2018-08" db="EMBL/GenBank/DDBJ databases">
        <title>A genome reference for cultivated species of the human gut microbiota.</title>
        <authorList>
            <person name="Zou Y."/>
            <person name="Xue W."/>
            <person name="Luo G."/>
        </authorList>
    </citation>
    <scope>NUCLEOTIDE SEQUENCE [LARGE SCALE GENOMIC DNA]</scope>
    <source>
        <strain evidence="5 6">AF37-4</strain>
        <strain evidence="4 9">AM42-30</strain>
        <strain evidence="3 7">AM43-2</strain>
        <strain evidence="2 8">AM44-11BH</strain>
    </source>
</reference>
<dbReference type="PIRSF" id="PIRSF027391">
    <property type="entry name" value="Hpre_diP_synt_I"/>
    <property type="match status" value="1"/>
</dbReference>
<dbReference type="InterPro" id="IPR014535">
    <property type="entry name" value="Hpre_diP_synt_I"/>
</dbReference>
<protein>
    <submittedName>
        <fullName evidence="2">Gx transporter family protein</fullName>
    </submittedName>
</protein>